<dbReference type="Proteomes" id="UP000006230">
    <property type="component" value="Unassembled WGS sequence"/>
</dbReference>
<comment type="caution">
    <text evidence="15">The sequence shown here is derived from an EMBL/GenBank/DDBJ whole genome shotgun (WGS) entry which is preliminary data.</text>
</comment>
<evidence type="ECO:0000256" key="6">
    <source>
        <dbReference type="ARBA" id="ARBA00022741"/>
    </source>
</evidence>
<dbReference type="Pfam" id="PF03480">
    <property type="entry name" value="DctP"/>
    <property type="match status" value="1"/>
</dbReference>
<keyword evidence="11" id="KW-0804">Transcription</keyword>
<dbReference type="HOGENOM" id="CLU_338280_0_0_5"/>
<evidence type="ECO:0000256" key="11">
    <source>
        <dbReference type="ARBA" id="ARBA00023163"/>
    </source>
</evidence>
<evidence type="ECO:0000256" key="1">
    <source>
        <dbReference type="ARBA" id="ARBA00004418"/>
    </source>
</evidence>
<evidence type="ECO:0000256" key="12">
    <source>
        <dbReference type="PROSITE-ProRule" id="PRU00169"/>
    </source>
</evidence>
<dbReference type="eggNOG" id="COG1638">
    <property type="taxonomic scope" value="Bacteria"/>
</dbReference>
<dbReference type="GO" id="GO:0000160">
    <property type="term" value="P:phosphorelay signal transduction system"/>
    <property type="evidence" value="ECO:0007669"/>
    <property type="project" value="UniProtKB-KW"/>
</dbReference>
<dbReference type="Gene3D" id="3.40.50.2300">
    <property type="match status" value="1"/>
</dbReference>
<dbReference type="NCBIfam" id="NF037995">
    <property type="entry name" value="TRAP_S1"/>
    <property type="match status" value="1"/>
</dbReference>
<evidence type="ECO:0000259" key="13">
    <source>
        <dbReference type="PROSITE" id="PS50045"/>
    </source>
</evidence>
<dbReference type="eggNOG" id="COG2204">
    <property type="taxonomic scope" value="Bacteria"/>
</dbReference>
<keyword evidence="6" id="KW-0547">Nucleotide-binding</keyword>
<dbReference type="InterPro" id="IPR058031">
    <property type="entry name" value="AAA_lid_NorR"/>
</dbReference>
<dbReference type="PANTHER" id="PTHR33376">
    <property type="match status" value="1"/>
</dbReference>
<dbReference type="PROSITE" id="PS50045">
    <property type="entry name" value="SIGMA54_INTERACT_4"/>
    <property type="match status" value="1"/>
</dbReference>
<evidence type="ECO:0000256" key="4">
    <source>
        <dbReference type="ARBA" id="ARBA00022553"/>
    </source>
</evidence>
<keyword evidence="7" id="KW-0574">Periplasm</keyword>
<dbReference type="Pfam" id="PF14532">
    <property type="entry name" value="Sigma54_activ_2"/>
    <property type="match status" value="1"/>
</dbReference>
<evidence type="ECO:0000313" key="16">
    <source>
        <dbReference type="Proteomes" id="UP000006230"/>
    </source>
</evidence>
<gene>
    <name evidence="15" type="ORF">R2601_22397</name>
</gene>
<dbReference type="InterPro" id="IPR027417">
    <property type="entry name" value="P-loop_NTPase"/>
</dbReference>
<keyword evidence="8" id="KW-0067">ATP-binding</keyword>
<dbReference type="NCBIfam" id="TIGR00787">
    <property type="entry name" value="dctP"/>
    <property type="match status" value="1"/>
</dbReference>
<keyword evidence="3" id="KW-0813">Transport</keyword>
<keyword evidence="4 12" id="KW-0597">Phosphoprotein</keyword>
<dbReference type="Pfam" id="PF25601">
    <property type="entry name" value="AAA_lid_14"/>
    <property type="match status" value="1"/>
</dbReference>
<dbReference type="PANTHER" id="PTHR33376:SF7">
    <property type="entry name" value="C4-DICARBOXYLATE-BINDING PROTEIN DCTB"/>
    <property type="match status" value="1"/>
</dbReference>
<dbReference type="SMART" id="SM00448">
    <property type="entry name" value="REC"/>
    <property type="match status" value="1"/>
</dbReference>
<dbReference type="Pfam" id="PF00072">
    <property type="entry name" value="Response_reg"/>
    <property type="match status" value="1"/>
</dbReference>
<accession>Q0FK95</accession>
<dbReference type="PROSITE" id="PS50110">
    <property type="entry name" value="RESPONSE_REGULATORY"/>
    <property type="match status" value="1"/>
</dbReference>
<dbReference type="EMBL" id="AATQ01000042">
    <property type="protein sequence ID" value="EAU44586.1"/>
    <property type="molecule type" value="Genomic_DNA"/>
</dbReference>
<dbReference type="Pfam" id="PF02954">
    <property type="entry name" value="HTH_8"/>
    <property type="match status" value="1"/>
</dbReference>
<dbReference type="GO" id="GO:0006355">
    <property type="term" value="P:regulation of DNA-templated transcription"/>
    <property type="evidence" value="ECO:0007669"/>
    <property type="project" value="InterPro"/>
</dbReference>
<keyword evidence="5" id="KW-0732">Signal</keyword>
<sequence>MNVRRVLLVDDDAAVREALGQTLELAEFDAITAGSFVEAKDRIAAQFEGVIVSDIRMPGRDGFHLLDYAHEQDAELPVILLTGEGDIPMAVRAMSAGAFDFLEKPCAPQDLISVIERALRTRGLVLENRRLKAQLETGDPAARMIFGISPQSETLRAQARAAARAGTDVLIRGARGSGISKVAEVVHLCSTRAKGPFEKRSAAGLGREGLEAVWQGCAGGTLFLDEIAQLPLDTQLALQDRLEAGGARLIAGSVEDLGQAADEGRFSAELYYRLEVMQLRIPALAERPEDIPVLFRHYVAQAAEQSGLTPPEIGEEVIAGLIARDWPGNARALMSAAMRFVLGLGDEDAAGEGLGLTERLAQVERSLLADALKRTGGQASAAAEMLKLPRKTFYDKLAKYGLKPEESAEPLGRVELSLAITGDTAANRICADSAQAVSKTCGFRTCSARSRKVGYHRLSIRLNEKYRNRLAFEQSLMRLAHGCLVPSEGPAGERALAHHHLGRIPMKKFLMTAVAAAALTTGATGAMAACDDGEIVIKFSHVTNTDKHPKGIAASLLQERVNEEMNGKACMEVYPNSTLYNDDQVLEAMLNGDVQMAAPSLSKFEQFTKVFRIFDLPFMFLNMEAVDAFQNSETGQEMKESMVRRGLLGLGFWHNGMKQMSANKPLMMPEDAAGLKFRVQPSEVLKAQFEALDASPQPMAFSEVYGALQTGVVDGQENTWSNVYGQKFFEVQDGTTETNHGVLDYMVVTSADWWDSLDEDVRSQLETIVNEVTETRNAAIAEVDAENRQAVLDAGGEIRELTPEQREAWVNAMKPVWEQFTDDVGQENIDAAQAFNSEVQG</sequence>
<comment type="subcellular location">
    <subcellularLocation>
        <location evidence="1">Periplasm</location>
    </subcellularLocation>
</comment>
<dbReference type="SUPFAM" id="SSF46689">
    <property type="entry name" value="Homeodomain-like"/>
    <property type="match status" value="1"/>
</dbReference>
<dbReference type="GO" id="GO:0015740">
    <property type="term" value="P:C4-dicarboxylate transport"/>
    <property type="evidence" value="ECO:0007669"/>
    <property type="project" value="TreeGrafter"/>
</dbReference>
<evidence type="ECO:0000256" key="9">
    <source>
        <dbReference type="ARBA" id="ARBA00023012"/>
    </source>
</evidence>
<dbReference type="InterPro" id="IPR004682">
    <property type="entry name" value="TRAP_DctP"/>
</dbReference>
<dbReference type="InterPro" id="IPR002197">
    <property type="entry name" value="HTH_Fis"/>
</dbReference>
<dbReference type="Gene3D" id="3.40.190.170">
    <property type="entry name" value="Bacterial extracellular solute-binding protein, family 7"/>
    <property type="match status" value="1"/>
</dbReference>
<organism evidence="15 16">
    <name type="scientific">Salipiger bermudensis (strain DSM 26914 / JCM 13377 / KCTC 12554 / HTCC2601)</name>
    <name type="common">Pelagibaca bermudensis</name>
    <dbReference type="NCBI Taxonomy" id="314265"/>
    <lineage>
        <taxon>Bacteria</taxon>
        <taxon>Pseudomonadati</taxon>
        <taxon>Pseudomonadota</taxon>
        <taxon>Alphaproteobacteria</taxon>
        <taxon>Rhodobacterales</taxon>
        <taxon>Roseobacteraceae</taxon>
        <taxon>Salipiger</taxon>
    </lineage>
</organism>
<dbReference type="GO" id="GO:0005524">
    <property type="term" value="F:ATP binding"/>
    <property type="evidence" value="ECO:0007669"/>
    <property type="project" value="InterPro"/>
</dbReference>
<dbReference type="CDD" id="cd17549">
    <property type="entry name" value="REC_DctD-like"/>
    <property type="match status" value="1"/>
</dbReference>
<evidence type="ECO:0000256" key="3">
    <source>
        <dbReference type="ARBA" id="ARBA00022448"/>
    </source>
</evidence>
<dbReference type="Gene3D" id="1.10.8.60">
    <property type="match status" value="1"/>
</dbReference>
<feature type="domain" description="Sigma-54 factor interaction" evidence="13">
    <location>
        <begin position="145"/>
        <end position="342"/>
    </location>
</feature>
<dbReference type="InterPro" id="IPR009057">
    <property type="entry name" value="Homeodomain-like_sf"/>
</dbReference>
<dbReference type="Gene3D" id="1.10.10.60">
    <property type="entry name" value="Homeodomain-like"/>
    <property type="match status" value="1"/>
</dbReference>
<evidence type="ECO:0000259" key="14">
    <source>
        <dbReference type="PROSITE" id="PS50110"/>
    </source>
</evidence>
<dbReference type="CDD" id="cd13674">
    <property type="entry name" value="PBP2_TRAP_SBP_like_1"/>
    <property type="match status" value="1"/>
</dbReference>
<dbReference type="InterPro" id="IPR038404">
    <property type="entry name" value="TRAP_DctP_sf"/>
</dbReference>
<dbReference type="Gene3D" id="3.40.50.300">
    <property type="entry name" value="P-loop containing nucleotide triphosphate hydrolases"/>
    <property type="match status" value="1"/>
</dbReference>
<dbReference type="InterPro" id="IPR011006">
    <property type="entry name" value="CheY-like_superfamily"/>
</dbReference>
<dbReference type="InterPro" id="IPR018389">
    <property type="entry name" value="DctP_fam"/>
</dbReference>
<dbReference type="InterPro" id="IPR001789">
    <property type="entry name" value="Sig_transdc_resp-reg_receiver"/>
</dbReference>
<keyword evidence="10" id="KW-0805">Transcription regulation</keyword>
<proteinExistence type="inferred from homology"/>
<dbReference type="FunFam" id="3.40.50.2300:FF:000018">
    <property type="entry name" value="DNA-binding transcriptional regulator NtrC"/>
    <property type="match status" value="1"/>
</dbReference>
<name>Q0FK95_SALBH</name>
<feature type="modified residue" description="4-aspartylphosphate" evidence="12">
    <location>
        <position position="54"/>
    </location>
</feature>
<dbReference type="PRINTS" id="PR01590">
    <property type="entry name" value="HTHFIS"/>
</dbReference>
<keyword evidence="16" id="KW-1185">Reference proteome</keyword>
<keyword evidence="9" id="KW-0902">Two-component regulatory system</keyword>
<evidence type="ECO:0000256" key="2">
    <source>
        <dbReference type="ARBA" id="ARBA00009023"/>
    </source>
</evidence>
<evidence type="ECO:0000313" key="15">
    <source>
        <dbReference type="EMBL" id="EAU44586.1"/>
    </source>
</evidence>
<evidence type="ECO:0000256" key="5">
    <source>
        <dbReference type="ARBA" id="ARBA00022729"/>
    </source>
</evidence>
<dbReference type="GO" id="GO:0030288">
    <property type="term" value="C:outer membrane-bounded periplasmic space"/>
    <property type="evidence" value="ECO:0007669"/>
    <property type="project" value="InterPro"/>
</dbReference>
<dbReference type="GO" id="GO:0055085">
    <property type="term" value="P:transmembrane transport"/>
    <property type="evidence" value="ECO:0007669"/>
    <property type="project" value="InterPro"/>
</dbReference>
<dbReference type="SUPFAM" id="SSF52540">
    <property type="entry name" value="P-loop containing nucleoside triphosphate hydrolases"/>
    <property type="match status" value="1"/>
</dbReference>
<comment type="similarity">
    <text evidence="2">Belongs to the bacterial solute-binding protein 7 family.</text>
</comment>
<dbReference type="GO" id="GO:0043565">
    <property type="term" value="F:sequence-specific DNA binding"/>
    <property type="evidence" value="ECO:0007669"/>
    <property type="project" value="InterPro"/>
</dbReference>
<evidence type="ECO:0000256" key="7">
    <source>
        <dbReference type="ARBA" id="ARBA00022764"/>
    </source>
</evidence>
<protein>
    <submittedName>
        <fullName evidence="15">C4-dicarboxylate transport transcriptional regulatory protein</fullName>
    </submittedName>
</protein>
<reference evidence="15 16" key="1">
    <citation type="journal article" date="2010" name="J. Bacteriol.">
        <title>Genome sequences of Pelagibaca bermudensis HTCC2601T and Maritimibacter alkaliphilus HTCC2654T, the type strains of two marine Roseobacter genera.</title>
        <authorList>
            <person name="Thrash J.C."/>
            <person name="Cho J.C."/>
            <person name="Ferriera S."/>
            <person name="Johnson J."/>
            <person name="Vergin K.L."/>
            <person name="Giovannoni S.J."/>
        </authorList>
    </citation>
    <scope>NUCLEOTIDE SEQUENCE [LARGE SCALE GENOMIC DNA]</scope>
    <source>
        <strain evidence="16">DSM 26914 / JCM 13377 / KCTC 12554 / HTCC2601</strain>
    </source>
</reference>
<evidence type="ECO:0000256" key="8">
    <source>
        <dbReference type="ARBA" id="ARBA00022840"/>
    </source>
</evidence>
<dbReference type="STRING" id="314265.R2601_22397"/>
<dbReference type="SUPFAM" id="SSF52172">
    <property type="entry name" value="CheY-like"/>
    <property type="match status" value="1"/>
</dbReference>
<dbReference type="InterPro" id="IPR002078">
    <property type="entry name" value="Sigma_54_int"/>
</dbReference>
<dbReference type="AlphaFoldDB" id="Q0FK95"/>
<evidence type="ECO:0000256" key="10">
    <source>
        <dbReference type="ARBA" id="ARBA00023015"/>
    </source>
</evidence>
<dbReference type="FunFam" id="3.40.190.170:FF:000001">
    <property type="entry name" value="TRAP dicarboxylate transporter, DctP subunit"/>
    <property type="match status" value="1"/>
</dbReference>
<feature type="domain" description="Response regulatory" evidence="14">
    <location>
        <begin position="5"/>
        <end position="119"/>
    </location>
</feature>